<evidence type="ECO:0000256" key="1">
    <source>
        <dbReference type="SAM" id="Phobius"/>
    </source>
</evidence>
<feature type="transmembrane region" description="Helical" evidence="1">
    <location>
        <begin position="111"/>
        <end position="135"/>
    </location>
</feature>
<gene>
    <name evidence="2" type="ORF">M2319_002594</name>
</gene>
<comment type="caution">
    <text evidence="2">The sequence shown here is derived from an EMBL/GenBank/DDBJ whole genome shotgun (WGS) entry which is preliminary data.</text>
</comment>
<protein>
    <submittedName>
        <fullName evidence="2">Uncharacterized protein</fullName>
    </submittedName>
</protein>
<proteinExistence type="predicted"/>
<feature type="transmembrane region" description="Helical" evidence="1">
    <location>
        <begin position="38"/>
        <end position="58"/>
    </location>
</feature>
<sequence length="241" mass="26310">MLETALRTIRNNRRYFLLGSFAWIVIIAFLAVRSDFRTILTVVVLAVGYAPAFLMTIAEHVRKATWAEKNARSFAAILFTMLAVEFFNYILTDLASDPTVAPFVLQADSDLAPWHLNILAAAFAAICTMLLYAALGPWFVRVAVDGLRGLGAMERLKALVLTIPRLIPAGLLLVVLNLVVIYRTDIGAALGAVTTQYWAFLALAALVSLVVVVVCLTIKLFTAIAIADGYRQIEAVPQPSL</sequence>
<dbReference type="RefSeq" id="WP_264601868.1">
    <property type="nucleotide sequence ID" value="NZ_JAOQNS010000006.1"/>
</dbReference>
<feature type="transmembrane region" description="Helical" evidence="1">
    <location>
        <begin position="70"/>
        <end position="91"/>
    </location>
</feature>
<name>A0ABT3HCZ4_9HYPH</name>
<evidence type="ECO:0000313" key="2">
    <source>
        <dbReference type="EMBL" id="MCW2308255.1"/>
    </source>
</evidence>
<evidence type="ECO:0000313" key="3">
    <source>
        <dbReference type="Proteomes" id="UP001209755"/>
    </source>
</evidence>
<keyword evidence="1" id="KW-1133">Transmembrane helix</keyword>
<keyword evidence="1" id="KW-0812">Transmembrane</keyword>
<keyword evidence="1" id="KW-0472">Membrane</keyword>
<feature type="transmembrane region" description="Helical" evidence="1">
    <location>
        <begin position="156"/>
        <end position="182"/>
    </location>
</feature>
<reference evidence="3" key="1">
    <citation type="submission" date="2023-07" db="EMBL/GenBank/DDBJ databases">
        <title>Genome sequencing of Purple Non-Sulfur Bacteria from various extreme environments.</title>
        <authorList>
            <person name="Mayer M."/>
        </authorList>
    </citation>
    <scope>NUCLEOTIDE SEQUENCE [LARGE SCALE GENOMIC DNA]</scope>
    <source>
        <strain evidence="3">DSM 17935</strain>
    </source>
</reference>
<dbReference type="Proteomes" id="UP001209755">
    <property type="component" value="Unassembled WGS sequence"/>
</dbReference>
<organism evidence="2 3">
    <name type="scientific">Rhodobium gokarnense</name>
    <dbReference type="NCBI Taxonomy" id="364296"/>
    <lineage>
        <taxon>Bacteria</taxon>
        <taxon>Pseudomonadati</taxon>
        <taxon>Pseudomonadota</taxon>
        <taxon>Alphaproteobacteria</taxon>
        <taxon>Hyphomicrobiales</taxon>
        <taxon>Rhodobiaceae</taxon>
        <taxon>Rhodobium</taxon>
    </lineage>
</organism>
<keyword evidence="3" id="KW-1185">Reference proteome</keyword>
<accession>A0ABT3HCZ4</accession>
<feature type="transmembrane region" description="Helical" evidence="1">
    <location>
        <begin position="15"/>
        <end position="32"/>
    </location>
</feature>
<dbReference type="EMBL" id="JAOQNS010000006">
    <property type="protein sequence ID" value="MCW2308255.1"/>
    <property type="molecule type" value="Genomic_DNA"/>
</dbReference>
<feature type="transmembrane region" description="Helical" evidence="1">
    <location>
        <begin position="197"/>
        <end position="221"/>
    </location>
</feature>